<feature type="compositionally biased region" description="Basic and acidic residues" evidence="1">
    <location>
        <begin position="23"/>
        <end position="36"/>
    </location>
</feature>
<evidence type="ECO:0000256" key="1">
    <source>
        <dbReference type="SAM" id="MobiDB-lite"/>
    </source>
</evidence>
<proteinExistence type="predicted"/>
<gene>
    <name evidence="2" type="ORF">CTOB1V02_LOCUS9544</name>
</gene>
<organism evidence="2">
    <name type="scientific">Cyprideis torosa</name>
    <dbReference type="NCBI Taxonomy" id="163714"/>
    <lineage>
        <taxon>Eukaryota</taxon>
        <taxon>Metazoa</taxon>
        <taxon>Ecdysozoa</taxon>
        <taxon>Arthropoda</taxon>
        <taxon>Crustacea</taxon>
        <taxon>Oligostraca</taxon>
        <taxon>Ostracoda</taxon>
        <taxon>Podocopa</taxon>
        <taxon>Podocopida</taxon>
        <taxon>Cytherocopina</taxon>
        <taxon>Cytheroidea</taxon>
        <taxon>Cytherideidae</taxon>
        <taxon>Cyprideis</taxon>
    </lineage>
</organism>
<dbReference type="AlphaFoldDB" id="A0A7R8WHD5"/>
<evidence type="ECO:0000313" key="2">
    <source>
        <dbReference type="EMBL" id="CAD7231700.1"/>
    </source>
</evidence>
<name>A0A7R8WHD5_9CRUS</name>
<feature type="region of interest" description="Disordered" evidence="1">
    <location>
        <begin position="1"/>
        <end position="66"/>
    </location>
</feature>
<sequence length="164" mass="18085">MDDDPEIPSEEPGSPLETPSQVFEREMAARESEEASRLPVVRIHSGSASERGNKKLNTRRMKIRGDSRAAQILRQRLNRLSHLRGERLFKQRDPHAFCPAHGSNEDPSCPRARGPNAVLTRANSTQSAKSNTTMSTAISATSSSGWKSEHFFGLDNTDDTGRVG</sequence>
<accession>A0A7R8WHD5</accession>
<dbReference type="EMBL" id="OB663787">
    <property type="protein sequence ID" value="CAD7231700.1"/>
    <property type="molecule type" value="Genomic_DNA"/>
</dbReference>
<reference evidence="2" key="1">
    <citation type="submission" date="2020-11" db="EMBL/GenBank/DDBJ databases">
        <authorList>
            <person name="Tran Van P."/>
        </authorList>
    </citation>
    <scope>NUCLEOTIDE SEQUENCE</scope>
</reference>
<protein>
    <submittedName>
        <fullName evidence="2">Uncharacterized protein</fullName>
    </submittedName>
</protein>